<keyword evidence="2" id="KW-0732">Signal</keyword>
<protein>
    <recommendedName>
        <fullName evidence="5">EGF-like domain-containing protein</fullName>
    </recommendedName>
</protein>
<reference evidence="3" key="1">
    <citation type="submission" date="2020-05" db="UniProtKB">
        <authorList>
            <consortium name="EnsemblMetazoa"/>
        </authorList>
    </citation>
    <scope>IDENTIFICATION</scope>
    <source>
        <strain evidence="3">BB02</strain>
    </source>
</reference>
<dbReference type="KEGG" id="bgt:106063561"/>
<evidence type="ECO:0000256" key="1">
    <source>
        <dbReference type="SAM" id="MobiDB-lite"/>
    </source>
</evidence>
<dbReference type="RefSeq" id="XP_013077409.2">
    <property type="nucleotide sequence ID" value="XM_013221955.2"/>
</dbReference>
<organism evidence="3 4">
    <name type="scientific">Biomphalaria glabrata</name>
    <name type="common">Bloodfluke planorb</name>
    <name type="synonym">Freshwater snail</name>
    <dbReference type="NCBI Taxonomy" id="6526"/>
    <lineage>
        <taxon>Eukaryota</taxon>
        <taxon>Metazoa</taxon>
        <taxon>Spiralia</taxon>
        <taxon>Lophotrochozoa</taxon>
        <taxon>Mollusca</taxon>
        <taxon>Gastropoda</taxon>
        <taxon>Heterobranchia</taxon>
        <taxon>Euthyneura</taxon>
        <taxon>Panpulmonata</taxon>
        <taxon>Hygrophila</taxon>
        <taxon>Lymnaeoidea</taxon>
        <taxon>Planorbidae</taxon>
        <taxon>Biomphalaria</taxon>
    </lineage>
</organism>
<feature type="compositionally biased region" description="Low complexity" evidence="1">
    <location>
        <begin position="265"/>
        <end position="293"/>
    </location>
</feature>
<feature type="region of interest" description="Disordered" evidence="1">
    <location>
        <begin position="259"/>
        <end position="308"/>
    </location>
</feature>
<dbReference type="OrthoDB" id="6159275at2759"/>
<accession>A0A2C9L589</accession>
<evidence type="ECO:0008006" key="5">
    <source>
        <dbReference type="Google" id="ProtNLM"/>
    </source>
</evidence>
<sequence length="308" mass="32478">MSSNRKLILVLLSVFVTGAFSTSVMCSPQNQNPCTNFPELCSANGARCEVKGPCEYECVCPVDAKGCIGTQQASADKSDVRHLQSESLLIFTMDLFNDFPPVKKVPVNKTAAPDTTTTAAVPTTTASTSTTTSTTTSKTTTTVPASTTASTTTTTTQSNAPIFQASMVERHFVKSNEVQDDFDSLVTQPENVTSNDDQNVNSSDSFPGLIAILSTPSPTAQNVKPSSVSPNQDIKQILETIKSSFQLLTSHLIASENRLTPTVQTSTPASNAAAPSTARASSTSAAPRSFTTTISTNDSSLRTDLKTA</sequence>
<dbReference type="Proteomes" id="UP000076420">
    <property type="component" value="Unassembled WGS sequence"/>
</dbReference>
<dbReference type="VEuPathDB" id="VectorBase:BGLB027118"/>
<dbReference type="EnsemblMetazoa" id="BGLB027118-RA">
    <property type="protein sequence ID" value="BGLB027118-PA"/>
    <property type="gene ID" value="BGLB027118"/>
</dbReference>
<name>A0A2C9L589_BIOGL</name>
<evidence type="ECO:0000256" key="2">
    <source>
        <dbReference type="SAM" id="SignalP"/>
    </source>
</evidence>
<gene>
    <name evidence="3" type="primary">106063561</name>
</gene>
<dbReference type="AlphaFoldDB" id="A0A2C9L589"/>
<proteinExistence type="predicted"/>
<feature type="signal peptide" evidence="2">
    <location>
        <begin position="1"/>
        <end position="21"/>
    </location>
</feature>
<dbReference type="VEuPathDB" id="VectorBase:BGLAX_046839"/>
<dbReference type="RefSeq" id="XP_013077410.2">
    <property type="nucleotide sequence ID" value="XM_013221956.2"/>
</dbReference>
<feature type="chain" id="PRO_5014285041" description="EGF-like domain-containing protein" evidence="2">
    <location>
        <begin position="22"/>
        <end position="308"/>
    </location>
</feature>
<evidence type="ECO:0000313" key="3">
    <source>
        <dbReference type="EnsemblMetazoa" id="BGLB027118-PA"/>
    </source>
</evidence>
<evidence type="ECO:0000313" key="4">
    <source>
        <dbReference type="Proteomes" id="UP000076420"/>
    </source>
</evidence>
<dbReference type="EnsemblMetazoa" id="BGLB027118-RB">
    <property type="protein sequence ID" value="BGLB027118-PB"/>
    <property type="gene ID" value="BGLB027118"/>
</dbReference>
<feature type="region of interest" description="Disordered" evidence="1">
    <location>
        <begin position="111"/>
        <end position="156"/>
    </location>
</feature>